<dbReference type="EMBL" id="BK014970">
    <property type="protein sequence ID" value="DAD84982.1"/>
    <property type="molecule type" value="Genomic_DNA"/>
</dbReference>
<organism evidence="1">
    <name type="scientific">Siphoviridae sp. ctD6g5</name>
    <dbReference type="NCBI Taxonomy" id="2826196"/>
    <lineage>
        <taxon>Viruses</taxon>
        <taxon>Duplodnaviria</taxon>
        <taxon>Heunggongvirae</taxon>
        <taxon>Uroviricota</taxon>
        <taxon>Caudoviricetes</taxon>
    </lineage>
</organism>
<proteinExistence type="predicted"/>
<protein>
    <submittedName>
        <fullName evidence="1">Uncharacterized protein</fullName>
    </submittedName>
</protein>
<sequence length="38" mass="4486">MEFQGKRDVLDALLDDNRKYTLKAVREKINSFMKGKVK</sequence>
<evidence type="ECO:0000313" key="1">
    <source>
        <dbReference type="EMBL" id="DAD84982.1"/>
    </source>
</evidence>
<name>A0A8S5MRQ8_9CAUD</name>
<accession>A0A8S5MRQ8</accession>
<reference evidence="1" key="1">
    <citation type="journal article" date="2021" name="Proc. Natl. Acad. Sci. U.S.A.">
        <title>A Catalog of Tens of Thousands of Viruses from Human Metagenomes Reveals Hidden Associations with Chronic Diseases.</title>
        <authorList>
            <person name="Tisza M.J."/>
            <person name="Buck C.B."/>
        </authorList>
    </citation>
    <scope>NUCLEOTIDE SEQUENCE</scope>
    <source>
        <strain evidence="1">CtD6g5</strain>
    </source>
</reference>